<dbReference type="OrthoDB" id="2307349at2759"/>
<dbReference type="STRING" id="658196.A0A397T923"/>
<accession>A0A397T923</accession>
<sequence>MALNSSSFRQKELDRMSLMSFGRTASEAFNRNICVVCGVRPEKFPTDASRREYEEISHICPACWEIETLPPDESMEEIERAQRILRDYDRELVLHKQNPHAWKCLRCKRLIQGKERLTHATNSCN</sequence>
<proteinExistence type="predicted"/>
<dbReference type="EMBL" id="QKYT01000075">
    <property type="protein sequence ID" value="RIA94743.1"/>
    <property type="molecule type" value="Genomic_DNA"/>
</dbReference>
<protein>
    <submittedName>
        <fullName evidence="1">Uncharacterized protein</fullName>
    </submittedName>
</protein>
<organism evidence="1 2">
    <name type="scientific">Glomus cerebriforme</name>
    <dbReference type="NCBI Taxonomy" id="658196"/>
    <lineage>
        <taxon>Eukaryota</taxon>
        <taxon>Fungi</taxon>
        <taxon>Fungi incertae sedis</taxon>
        <taxon>Mucoromycota</taxon>
        <taxon>Glomeromycotina</taxon>
        <taxon>Glomeromycetes</taxon>
        <taxon>Glomerales</taxon>
        <taxon>Glomeraceae</taxon>
        <taxon>Glomus</taxon>
    </lineage>
</organism>
<dbReference type="AlphaFoldDB" id="A0A397T923"/>
<gene>
    <name evidence="1" type="ORF">C1645_759504</name>
</gene>
<keyword evidence="2" id="KW-1185">Reference proteome</keyword>
<dbReference type="Proteomes" id="UP000265703">
    <property type="component" value="Unassembled WGS sequence"/>
</dbReference>
<reference evidence="1 2" key="1">
    <citation type="submission" date="2018-06" db="EMBL/GenBank/DDBJ databases">
        <title>Comparative genomics reveals the genomic features of Rhizophagus irregularis, R. cerebriforme, R. diaphanum and Gigaspora rosea, and their symbiotic lifestyle signature.</title>
        <authorList>
            <person name="Morin E."/>
            <person name="San Clemente H."/>
            <person name="Chen E.C.H."/>
            <person name="De La Providencia I."/>
            <person name="Hainaut M."/>
            <person name="Kuo A."/>
            <person name="Kohler A."/>
            <person name="Murat C."/>
            <person name="Tang N."/>
            <person name="Roy S."/>
            <person name="Loubradou J."/>
            <person name="Henrissat B."/>
            <person name="Grigoriev I.V."/>
            <person name="Corradi N."/>
            <person name="Roux C."/>
            <person name="Martin F.M."/>
        </authorList>
    </citation>
    <scope>NUCLEOTIDE SEQUENCE [LARGE SCALE GENOMIC DNA]</scope>
    <source>
        <strain evidence="1 2">DAOM 227022</strain>
    </source>
</reference>
<comment type="caution">
    <text evidence="1">The sequence shown here is derived from an EMBL/GenBank/DDBJ whole genome shotgun (WGS) entry which is preliminary data.</text>
</comment>
<evidence type="ECO:0000313" key="2">
    <source>
        <dbReference type="Proteomes" id="UP000265703"/>
    </source>
</evidence>
<evidence type="ECO:0000313" key="1">
    <source>
        <dbReference type="EMBL" id="RIA94743.1"/>
    </source>
</evidence>
<name>A0A397T923_9GLOM</name>